<dbReference type="InterPro" id="IPR010987">
    <property type="entry name" value="Glutathione-S-Trfase_C-like"/>
</dbReference>
<sequence length="203" mass="22558">MRLHQFAQSPNPRRVRIFMAEKGIQDVELVEVDIRAGENLSDAYRAKNPLGVVPTLELDDGTCIGESVAICRYLEGIKPEPSLFGSDPVSQGRIEMWNRGVEFNVLLQVAMSFRNLSGIFADREKTSKEFGEISLERLAQGFDLLDRRLAETEFMAGDSFSVADITALCSVDFASVVKVPVDDQRPNLQRWHQVVSARPSAGA</sequence>
<dbReference type="InterPro" id="IPR004045">
    <property type="entry name" value="Glutathione_S-Trfase_N"/>
</dbReference>
<accession>A0ABU3BCZ9</accession>
<dbReference type="EMBL" id="JAVRHY010000008">
    <property type="protein sequence ID" value="MDT0618856.1"/>
    <property type="molecule type" value="Genomic_DNA"/>
</dbReference>
<evidence type="ECO:0000256" key="2">
    <source>
        <dbReference type="ARBA" id="ARBA00022679"/>
    </source>
</evidence>
<dbReference type="SFLD" id="SFLDS00019">
    <property type="entry name" value="Glutathione_Transferase_(cytos"/>
    <property type="match status" value="1"/>
</dbReference>
<reference evidence="5 6" key="1">
    <citation type="submission" date="2023-09" db="EMBL/GenBank/DDBJ databases">
        <authorList>
            <person name="Rey-Velasco X."/>
        </authorList>
    </citation>
    <scope>NUCLEOTIDE SEQUENCE [LARGE SCALE GENOMIC DNA]</scope>
    <source>
        <strain evidence="5 6">P385</strain>
    </source>
</reference>
<dbReference type="Gene3D" id="1.20.1050.10">
    <property type="match status" value="1"/>
</dbReference>
<feature type="domain" description="GST N-terminal" evidence="3">
    <location>
        <begin position="1"/>
        <end position="82"/>
    </location>
</feature>
<protein>
    <recommendedName>
        <fullName evidence="1">glutathione transferase</fullName>
        <ecNumber evidence="1">2.5.1.18</ecNumber>
    </recommendedName>
</protein>
<dbReference type="CDD" id="cd03051">
    <property type="entry name" value="GST_N_GTT2_like"/>
    <property type="match status" value="1"/>
</dbReference>
<evidence type="ECO:0000259" key="3">
    <source>
        <dbReference type="PROSITE" id="PS50404"/>
    </source>
</evidence>
<dbReference type="PANTHER" id="PTHR43900">
    <property type="entry name" value="GLUTATHIONE S-TRANSFERASE RHO"/>
    <property type="match status" value="1"/>
</dbReference>
<dbReference type="RefSeq" id="WP_311659082.1">
    <property type="nucleotide sequence ID" value="NZ_JAVRHY010000008.1"/>
</dbReference>
<dbReference type="EC" id="2.5.1.18" evidence="1"/>
<evidence type="ECO:0000313" key="5">
    <source>
        <dbReference type="EMBL" id="MDT0618856.1"/>
    </source>
</evidence>
<dbReference type="SUPFAM" id="SSF47616">
    <property type="entry name" value="GST C-terminal domain-like"/>
    <property type="match status" value="1"/>
</dbReference>
<name>A0ABU3BCZ9_9GAMM</name>
<evidence type="ECO:0000313" key="6">
    <source>
        <dbReference type="Proteomes" id="UP001259982"/>
    </source>
</evidence>
<keyword evidence="2" id="KW-0808">Transferase</keyword>
<dbReference type="PANTHER" id="PTHR43900:SF97">
    <property type="entry name" value="GLUTATHIONE TRANSFERASE"/>
    <property type="match status" value="1"/>
</dbReference>
<dbReference type="InterPro" id="IPR034345">
    <property type="entry name" value="Gtt2-like_N"/>
</dbReference>
<dbReference type="PROSITE" id="PS50405">
    <property type="entry name" value="GST_CTER"/>
    <property type="match status" value="1"/>
</dbReference>
<proteinExistence type="predicted"/>
<feature type="domain" description="GST C-terminal" evidence="4">
    <location>
        <begin position="87"/>
        <end position="203"/>
    </location>
</feature>
<dbReference type="SUPFAM" id="SSF52833">
    <property type="entry name" value="Thioredoxin-like"/>
    <property type="match status" value="1"/>
</dbReference>
<dbReference type="InterPro" id="IPR036282">
    <property type="entry name" value="Glutathione-S-Trfase_C_sf"/>
</dbReference>
<gene>
    <name evidence="5" type="ORF">RM531_10255</name>
</gene>
<dbReference type="InterPro" id="IPR004046">
    <property type="entry name" value="GST_C"/>
</dbReference>
<dbReference type="InterPro" id="IPR036249">
    <property type="entry name" value="Thioredoxin-like_sf"/>
</dbReference>
<keyword evidence="6" id="KW-1185">Reference proteome</keyword>
<dbReference type="Pfam" id="PF13417">
    <property type="entry name" value="GST_N_3"/>
    <property type="match status" value="1"/>
</dbReference>
<dbReference type="SFLD" id="SFLDG00358">
    <property type="entry name" value="Main_(cytGST)"/>
    <property type="match status" value="1"/>
</dbReference>
<comment type="caution">
    <text evidence="5">The sequence shown here is derived from an EMBL/GenBank/DDBJ whole genome shotgun (WGS) entry which is preliminary data.</text>
</comment>
<dbReference type="PROSITE" id="PS50404">
    <property type="entry name" value="GST_NTER"/>
    <property type="match status" value="1"/>
</dbReference>
<organism evidence="5 6">
    <name type="scientific">Spectribacter acetivorans</name>
    <dbReference type="NCBI Taxonomy" id="3075603"/>
    <lineage>
        <taxon>Bacteria</taxon>
        <taxon>Pseudomonadati</taxon>
        <taxon>Pseudomonadota</taxon>
        <taxon>Gammaproteobacteria</taxon>
        <taxon>Salinisphaerales</taxon>
        <taxon>Salinisphaeraceae</taxon>
        <taxon>Spectribacter</taxon>
    </lineage>
</organism>
<dbReference type="InterPro" id="IPR040079">
    <property type="entry name" value="Glutathione_S-Trfase"/>
</dbReference>
<dbReference type="Pfam" id="PF00043">
    <property type="entry name" value="GST_C"/>
    <property type="match status" value="1"/>
</dbReference>
<dbReference type="Gene3D" id="3.40.30.10">
    <property type="entry name" value="Glutaredoxin"/>
    <property type="match status" value="1"/>
</dbReference>
<evidence type="ECO:0000259" key="4">
    <source>
        <dbReference type="PROSITE" id="PS50405"/>
    </source>
</evidence>
<dbReference type="Proteomes" id="UP001259982">
    <property type="component" value="Unassembled WGS sequence"/>
</dbReference>
<evidence type="ECO:0000256" key="1">
    <source>
        <dbReference type="ARBA" id="ARBA00012452"/>
    </source>
</evidence>